<proteinExistence type="predicted"/>
<dbReference type="EMBL" id="JACWUS010000001">
    <property type="protein sequence ID" value="MBD2827633.1"/>
    <property type="molecule type" value="Genomic_DNA"/>
</dbReference>
<dbReference type="AlphaFoldDB" id="A0A927BIJ8"/>
<reference evidence="1" key="1">
    <citation type="journal article" date="2020" name="PLoS ONE">
        <title>Isolation and characterization of Streptomyces bacteriophages and Streptomyces strains encoding biosynthetic arsenals: Streptomyces strains and phages for antibiotic discovery.</title>
        <authorList>
            <person name="Montano E.T."/>
            <person name="Nideffer J.F."/>
            <person name="Brumage L."/>
            <person name="Erb M."/>
            <person name="Derman A.I."/>
            <person name="Davis J.P."/>
            <person name="Estrada E."/>
            <person name="Fu S."/>
            <person name="Le D."/>
            <person name="Vuppala A."/>
            <person name="Tran C."/>
            <person name="Luterstein E."/>
            <person name="Lakkaraju S."/>
            <person name="Panchagnula S."/>
            <person name="Ren C."/>
            <person name="Doan J."/>
            <person name="Tran S."/>
            <person name="Soriano J."/>
            <person name="Fujita Y."/>
            <person name="Gutala P."/>
            <person name="Fujii Q."/>
            <person name="Lee M."/>
            <person name="Bui A."/>
            <person name="Villarreal C."/>
            <person name="Shing S.R."/>
            <person name="Kim S."/>
            <person name="Freeman D."/>
            <person name="Racha V."/>
            <person name="Ho A."/>
            <person name="Kumar P."/>
            <person name="Falah K."/>
            <person name="Dawson T."/>
            <person name="Enustun E."/>
            <person name="Prichard A."/>
            <person name="Gomez A."/>
            <person name="Khanna K."/>
            <person name="Trigg S."/>
            <person name="Fernandez L."/>
            <person name="Pogliano K."/>
            <person name="Pogliano J."/>
        </authorList>
    </citation>
    <scope>NUCLEOTIDE SEQUENCE</scope>
    <source>
        <strain evidence="1">QF2</strain>
    </source>
</reference>
<comment type="caution">
    <text evidence="1">The sequence shown here is derived from an EMBL/GenBank/DDBJ whole genome shotgun (WGS) entry which is preliminary data.</text>
</comment>
<name>A0A927BIJ8_STRGL</name>
<accession>A0A927BIJ8</accession>
<evidence type="ECO:0000313" key="1">
    <source>
        <dbReference type="EMBL" id="MBD2827633.1"/>
    </source>
</evidence>
<sequence length="474" mass="53284">MTKDFGRPPLAAANQELVERRLKELRDAGGVQETLRIEWRGQPIQVEVIDMPVTSLYYNPGTHRIRAQRSHDPALDRGLDEDAFSEESQDYLHYLLKALPSDPSKRDPDFDALMESLRDFKQNDPGLITRDGILVNGNTRRAALKELAEPDIRVGILPSSCTWDDINRVELALQLRRDHRRDYSYINRLLAIEEQLSLGRTHADIAREFRTTARACEQDQWILTTLRDLVERSRTGGAQLRLLDFEDHQEKLKELHRRWVKESASSQEKADLMKESRLTAIILGFSKTDVRLIEPDFKSRYLDTRLPEAVRSQVPAAPAATVAIPGLNRTVRAADPKVAEARALTDSVLRVKAVEAAGENAPLEQVAEAAKTITAMKAAVEEALEPAGKDARVRKRKQAAPDRIVDACHDLEQCVTDLVLSRASRSLDEETFDEAVLKLRESLGKLAVEAARSIKEPGDGVTWLLDAMQKEETA</sequence>
<organism evidence="1">
    <name type="scientific">Streptomyces globisporus</name>
    <dbReference type="NCBI Taxonomy" id="1908"/>
    <lineage>
        <taxon>Bacteria</taxon>
        <taxon>Bacillati</taxon>
        <taxon>Actinomycetota</taxon>
        <taxon>Actinomycetes</taxon>
        <taxon>Kitasatosporales</taxon>
        <taxon>Streptomycetaceae</taxon>
        <taxon>Streptomyces</taxon>
    </lineage>
</organism>
<gene>
    <name evidence="1" type="ORF">ID875_03195</name>
</gene>
<protein>
    <submittedName>
        <fullName evidence="1">Transcriptional regulator</fullName>
    </submittedName>
</protein>